<dbReference type="Gene3D" id="2.40.50.100">
    <property type="match status" value="1"/>
</dbReference>
<dbReference type="InterPro" id="IPR039771">
    <property type="entry name" value="Csl4"/>
</dbReference>
<evidence type="ECO:0000256" key="1">
    <source>
        <dbReference type="ARBA" id="ARBA00004604"/>
    </source>
</evidence>
<dbReference type="Gene3D" id="3.40.50.2000">
    <property type="entry name" value="Glycogen Phosphorylase B"/>
    <property type="match status" value="1"/>
</dbReference>
<feature type="domain" description="S1 motif" evidence="4">
    <location>
        <begin position="69"/>
        <end position="148"/>
    </location>
</feature>
<evidence type="ECO:0000256" key="3">
    <source>
        <dbReference type="ARBA" id="ARBA00022835"/>
    </source>
</evidence>
<name>A0A2P6V6N3_9CHLO</name>
<dbReference type="SUPFAM" id="SSF53756">
    <property type="entry name" value="UDP-Glycosyltransferase/glycogen phosphorylase"/>
    <property type="match status" value="1"/>
</dbReference>
<evidence type="ECO:0000256" key="2">
    <source>
        <dbReference type="ARBA" id="ARBA00022490"/>
    </source>
</evidence>
<dbReference type="Pfam" id="PF10447">
    <property type="entry name" value="EXOSC1"/>
    <property type="match status" value="1"/>
</dbReference>
<dbReference type="AlphaFoldDB" id="A0A2P6V6N3"/>
<dbReference type="InterPro" id="IPR019495">
    <property type="entry name" value="EXOSC1_C"/>
</dbReference>
<keyword evidence="3" id="KW-0271">Exosome</keyword>
<dbReference type="FunFam" id="2.40.50.140:FF:000198">
    <property type="entry name" value="Exosome complex component CSL4"/>
    <property type="match status" value="1"/>
</dbReference>
<dbReference type="GO" id="GO:0003723">
    <property type="term" value="F:RNA binding"/>
    <property type="evidence" value="ECO:0007669"/>
    <property type="project" value="InterPro"/>
</dbReference>
<dbReference type="STRING" id="554055.A0A2P6V6N3"/>
<dbReference type="OrthoDB" id="440760at2759"/>
<sequence length="338" mass="36434">MAEVVTPGERLAPAAEYDAGSGTCIRDSFICATLVGAKRVLPTSDGQPDQRPRVEVVRSGVEPVVPRAGDVVTARVVRINPRLAAVDILCVGPKPVRQRYSGVIRVQDVRATEIDKVQIQGSFRPGDVVRAEVLSLGDARSYHLTTAKNNLGVVYAKSVAGVPMVPVSWQEMVCPQTKAVESRKAFADTLVARGYTRLVMQIGSAEYTPRRLLPPNRRAARLHSGLYVEYFQFVPSLGEHLAAAALVISHAGSGSIFESLRLRRPLVVVPNPLLMDNHQVELAEKLERDGHLFAATTDNLAAVVAAMDPSRLLPYAAGDPAGIVRCVDAALGMRPKPL</sequence>
<dbReference type="PANTHER" id="PTHR12686:SF8">
    <property type="entry name" value="EXOSOME COMPLEX COMPONENT CSL4"/>
    <property type="match status" value="1"/>
</dbReference>
<comment type="subcellular location">
    <subcellularLocation>
        <location evidence="1">Nucleus</location>
        <location evidence="1">Nucleolus</location>
    </subcellularLocation>
</comment>
<evidence type="ECO:0000313" key="5">
    <source>
        <dbReference type="EMBL" id="PSC69741.1"/>
    </source>
</evidence>
<dbReference type="Pfam" id="PF04101">
    <property type="entry name" value="Glyco_tran_28_C"/>
    <property type="match status" value="1"/>
</dbReference>
<comment type="caution">
    <text evidence="5">The sequence shown here is derived from an EMBL/GenBank/DDBJ whole genome shotgun (WGS) entry which is preliminary data.</text>
</comment>
<dbReference type="Proteomes" id="UP000239649">
    <property type="component" value="Unassembled WGS sequence"/>
</dbReference>
<dbReference type="GO" id="GO:0006396">
    <property type="term" value="P:RNA processing"/>
    <property type="evidence" value="ECO:0007669"/>
    <property type="project" value="InterPro"/>
</dbReference>
<evidence type="ECO:0000259" key="4">
    <source>
        <dbReference type="PROSITE" id="PS50126"/>
    </source>
</evidence>
<protein>
    <submittedName>
        <fullName evidence="5">Exosome complex component CSL4</fullName>
    </submittedName>
</protein>
<dbReference type="GO" id="GO:0000176">
    <property type="term" value="C:nuclear exosome (RNase complex)"/>
    <property type="evidence" value="ECO:0007669"/>
    <property type="project" value="TreeGrafter"/>
</dbReference>
<gene>
    <name evidence="5" type="ORF">C2E20_6747</name>
</gene>
<dbReference type="InterPro" id="IPR007235">
    <property type="entry name" value="Glyco_trans_28_C"/>
</dbReference>
<accession>A0A2P6V6N3</accession>
<evidence type="ECO:0000313" key="6">
    <source>
        <dbReference type="Proteomes" id="UP000239649"/>
    </source>
</evidence>
<dbReference type="PROSITE" id="PS50126">
    <property type="entry name" value="S1"/>
    <property type="match status" value="1"/>
</dbReference>
<dbReference type="InterPro" id="IPR003029">
    <property type="entry name" value="S1_domain"/>
</dbReference>
<reference evidence="5 6" key="1">
    <citation type="journal article" date="2018" name="Plant J.">
        <title>Genome sequences of Chlorella sorokiniana UTEX 1602 and Micractinium conductrix SAG 241.80: implications to maltose excretion by a green alga.</title>
        <authorList>
            <person name="Arriola M.B."/>
            <person name="Velmurugan N."/>
            <person name="Zhang Y."/>
            <person name="Plunkett M.H."/>
            <person name="Hondzo H."/>
            <person name="Barney B.M."/>
        </authorList>
    </citation>
    <scope>NUCLEOTIDE SEQUENCE [LARGE SCALE GENOMIC DNA]</scope>
    <source>
        <strain evidence="5 6">SAG 241.80</strain>
    </source>
</reference>
<proteinExistence type="predicted"/>
<dbReference type="InterPro" id="IPR025721">
    <property type="entry name" value="Exosome_cplx_N_dom"/>
</dbReference>
<dbReference type="GO" id="GO:0005730">
    <property type="term" value="C:nucleolus"/>
    <property type="evidence" value="ECO:0007669"/>
    <property type="project" value="UniProtKB-SubCell"/>
</dbReference>
<keyword evidence="6" id="KW-1185">Reference proteome</keyword>
<dbReference type="EMBL" id="LHPF02000024">
    <property type="protein sequence ID" value="PSC69741.1"/>
    <property type="molecule type" value="Genomic_DNA"/>
</dbReference>
<organism evidence="5 6">
    <name type="scientific">Micractinium conductrix</name>
    <dbReference type="NCBI Taxonomy" id="554055"/>
    <lineage>
        <taxon>Eukaryota</taxon>
        <taxon>Viridiplantae</taxon>
        <taxon>Chlorophyta</taxon>
        <taxon>core chlorophytes</taxon>
        <taxon>Trebouxiophyceae</taxon>
        <taxon>Chlorellales</taxon>
        <taxon>Chlorellaceae</taxon>
        <taxon>Chlorella clade</taxon>
        <taxon>Micractinium</taxon>
    </lineage>
</organism>
<dbReference type="GO" id="GO:0016758">
    <property type="term" value="F:hexosyltransferase activity"/>
    <property type="evidence" value="ECO:0007669"/>
    <property type="project" value="InterPro"/>
</dbReference>
<dbReference type="SUPFAM" id="SSF110324">
    <property type="entry name" value="Ribosomal L27 protein-like"/>
    <property type="match status" value="1"/>
</dbReference>
<dbReference type="SUPFAM" id="SSF50249">
    <property type="entry name" value="Nucleic acid-binding proteins"/>
    <property type="match status" value="1"/>
</dbReference>
<dbReference type="GO" id="GO:0005737">
    <property type="term" value="C:cytoplasm"/>
    <property type="evidence" value="ECO:0007669"/>
    <property type="project" value="TreeGrafter"/>
</dbReference>
<dbReference type="Pfam" id="PF14382">
    <property type="entry name" value="ECR1_N"/>
    <property type="match status" value="1"/>
</dbReference>
<keyword evidence="2" id="KW-0963">Cytoplasm</keyword>
<dbReference type="PANTHER" id="PTHR12686">
    <property type="entry name" value="3'-5' EXORIBONUCLEASE CSL4-RELATED"/>
    <property type="match status" value="1"/>
</dbReference>
<dbReference type="CDD" id="cd05791">
    <property type="entry name" value="S1_CSL4"/>
    <property type="match status" value="1"/>
</dbReference>
<dbReference type="InterPro" id="IPR012340">
    <property type="entry name" value="NA-bd_OB-fold"/>
</dbReference>
<dbReference type="Gene3D" id="2.40.50.140">
    <property type="entry name" value="Nucleic acid-binding proteins"/>
    <property type="match status" value="1"/>
</dbReference>